<reference evidence="2" key="1">
    <citation type="submission" date="2023-05" db="EMBL/GenBank/DDBJ databases">
        <title>Comparative genomics of Bacillaceae isolates and their secondary metabolite potential.</title>
        <authorList>
            <person name="Song L."/>
            <person name="Nielsen L.J."/>
            <person name="Mohite O."/>
            <person name="Xu X."/>
            <person name="Weber T."/>
            <person name="Kovacs A.T."/>
        </authorList>
    </citation>
    <scope>NUCLEOTIDE SEQUENCE</scope>
    <source>
        <strain evidence="2">LY1</strain>
    </source>
</reference>
<dbReference type="InterPro" id="IPR018958">
    <property type="entry name" value="Knr4/Smi1-like_dom"/>
</dbReference>
<evidence type="ECO:0000313" key="3">
    <source>
        <dbReference type="Proteomes" id="UP001178322"/>
    </source>
</evidence>
<dbReference type="AlphaFoldDB" id="A0AAX3WXL0"/>
<dbReference type="Pfam" id="PF09346">
    <property type="entry name" value="SMI1_KNR4"/>
    <property type="match status" value="1"/>
</dbReference>
<dbReference type="EMBL" id="CP126101">
    <property type="protein sequence ID" value="WHY52625.1"/>
    <property type="molecule type" value="Genomic_DNA"/>
</dbReference>
<evidence type="ECO:0000259" key="1">
    <source>
        <dbReference type="SMART" id="SM00860"/>
    </source>
</evidence>
<proteinExistence type="predicted"/>
<dbReference type="RefSeq" id="WP_283871042.1">
    <property type="nucleotide sequence ID" value="NZ_CP126101.1"/>
</dbReference>
<evidence type="ECO:0000313" key="2">
    <source>
        <dbReference type="EMBL" id="WHY52625.1"/>
    </source>
</evidence>
<protein>
    <submittedName>
        <fullName evidence="2">SMI1/KNR4 family protein</fullName>
    </submittedName>
</protein>
<name>A0AAX3WXL0_9BACI</name>
<dbReference type="InterPro" id="IPR037883">
    <property type="entry name" value="Knr4/Smi1-like_sf"/>
</dbReference>
<dbReference type="SMART" id="SM00860">
    <property type="entry name" value="SMI1_KNR4"/>
    <property type="match status" value="1"/>
</dbReference>
<dbReference type="Proteomes" id="UP001178322">
    <property type="component" value="Chromosome"/>
</dbReference>
<accession>A0AAX3WXL0</accession>
<feature type="domain" description="Knr4/Smi1-like" evidence="1">
    <location>
        <begin position="21"/>
        <end position="129"/>
    </location>
</feature>
<gene>
    <name evidence="2" type="ORF">QNH24_05155</name>
</gene>
<sequence length="138" mass="15778">MVKKHRTAFHAKEWAIDLYEAATLEEIQQVEKELQIVLPKVYKEFLSVSNGMHGNLAQLYSTDGLIEMNKTYEVQRYAPGYVSVGNDNGGYHLLMRAVENAVNFQLVSDGYCVPTENDITDNFLSWLDSDEGDPWRNE</sequence>
<dbReference type="SUPFAM" id="SSF160631">
    <property type="entry name" value="SMI1/KNR4-like"/>
    <property type="match status" value="1"/>
</dbReference>
<dbReference type="Gene3D" id="3.40.1580.10">
    <property type="entry name" value="SMI1/KNR4-like"/>
    <property type="match status" value="1"/>
</dbReference>
<organism evidence="2 3">
    <name type="scientific">Lysinibacillus pakistanensis</name>
    <dbReference type="NCBI Taxonomy" id="759811"/>
    <lineage>
        <taxon>Bacteria</taxon>
        <taxon>Bacillati</taxon>
        <taxon>Bacillota</taxon>
        <taxon>Bacilli</taxon>
        <taxon>Bacillales</taxon>
        <taxon>Bacillaceae</taxon>
        <taxon>Lysinibacillus</taxon>
    </lineage>
</organism>